<feature type="compositionally biased region" description="Acidic residues" evidence="1">
    <location>
        <begin position="215"/>
        <end position="224"/>
    </location>
</feature>
<organism evidence="2 3">
    <name type="scientific">Heterodera schachtii</name>
    <name type="common">Sugarbeet cyst nematode worm</name>
    <name type="synonym">Tylenchus schachtii</name>
    <dbReference type="NCBI Taxonomy" id="97005"/>
    <lineage>
        <taxon>Eukaryota</taxon>
        <taxon>Metazoa</taxon>
        <taxon>Ecdysozoa</taxon>
        <taxon>Nematoda</taxon>
        <taxon>Chromadorea</taxon>
        <taxon>Rhabditida</taxon>
        <taxon>Tylenchina</taxon>
        <taxon>Tylenchomorpha</taxon>
        <taxon>Tylenchoidea</taxon>
        <taxon>Heteroderidae</taxon>
        <taxon>Heteroderinae</taxon>
        <taxon>Heterodera</taxon>
    </lineage>
</organism>
<accession>A0ABD2IZN3</accession>
<evidence type="ECO:0000313" key="3">
    <source>
        <dbReference type="Proteomes" id="UP001620645"/>
    </source>
</evidence>
<gene>
    <name evidence="2" type="ORF">niasHS_011132</name>
</gene>
<reference evidence="2 3" key="1">
    <citation type="submission" date="2024-10" db="EMBL/GenBank/DDBJ databases">
        <authorList>
            <person name="Kim D."/>
        </authorList>
    </citation>
    <scope>NUCLEOTIDE SEQUENCE [LARGE SCALE GENOMIC DNA]</scope>
    <source>
        <strain evidence="2">Taebaek</strain>
    </source>
</reference>
<proteinExistence type="predicted"/>
<dbReference type="AlphaFoldDB" id="A0ABD2IZN3"/>
<evidence type="ECO:0000313" key="2">
    <source>
        <dbReference type="EMBL" id="KAL3083330.1"/>
    </source>
</evidence>
<dbReference type="InterPro" id="IPR015915">
    <property type="entry name" value="Kelch-typ_b-propeller"/>
</dbReference>
<comment type="caution">
    <text evidence="2">The sequence shown here is derived from an EMBL/GenBank/DDBJ whole genome shotgun (WGS) entry which is preliminary data.</text>
</comment>
<dbReference type="EMBL" id="JBICCN010000254">
    <property type="protein sequence ID" value="KAL3083330.1"/>
    <property type="molecule type" value="Genomic_DNA"/>
</dbReference>
<sequence length="598" mass="67787">MRWVLNLDGGPRRVNHAALAIGDKIYSFGGYAASDPLDSQSDFIDIHMLNTFSYRWEHLPVFAPLAFPRETTTKFPAKPRSATISAPGISDFVESVPSTSAAGRDFPPADVRRRRARSLTEVHPLALIRSANPPLEDDQQQQQLMANNIVHRRRSTPNRCDALRFRSSRVRPAIDEEEEGNYEQIGQDEADLDDEFGSDMHSDDTENGQSSMATDADELDSEEGTEQRMETDGGEDSDDEMAEFMADNGQMEDEEEEEGDEWGEDSTEEDLFMLAKLRQHPEIPFKRYGHTVVAYHGAAYLWGGRNDKFGCNQTLHRYDPVSNRWSVVPTVGQCPPSRDGHSAVVNGDFMFIFGGFEEREHRFSQETYAFHFPTKVWKKLKTEGESPQYRDFHAACVLGGKMYVFGGRSDEMGQLHTSHDVYCDKLHCLDLKTLRWHRPEVKEPTTAPCGRRSLTMWTYREAIYIFGGYQSIRNAHFNDLWRFDPTTNRWAELLPSGQMPSPRRRQCTVLVGDRVFLFGGTMPNGERKSGLSDLGDLFVLDFAPSLATLCCQTVLKFGLQRHAANILPAIIMKELHYLSTPNRISKLHVPSSDNMTHG</sequence>
<dbReference type="InterPro" id="IPR052637">
    <property type="entry name" value="KLHDC3-like"/>
</dbReference>
<dbReference type="Pfam" id="PF24681">
    <property type="entry name" value="Kelch_KLHDC2_KLHL20_DRC7"/>
    <property type="match status" value="1"/>
</dbReference>
<protein>
    <submittedName>
        <fullName evidence="2">Uncharacterized protein</fullName>
    </submittedName>
</protein>
<evidence type="ECO:0000256" key="1">
    <source>
        <dbReference type="SAM" id="MobiDB-lite"/>
    </source>
</evidence>
<dbReference type="PANTHER" id="PTHR46461:SF1">
    <property type="entry name" value="KELCH DOMAIN-CONTAINING PROTEIN 3"/>
    <property type="match status" value="1"/>
</dbReference>
<name>A0ABD2IZN3_HETSC</name>
<keyword evidence="3" id="KW-1185">Reference proteome</keyword>
<dbReference type="SUPFAM" id="SSF117281">
    <property type="entry name" value="Kelch motif"/>
    <property type="match status" value="2"/>
</dbReference>
<dbReference type="Proteomes" id="UP001620645">
    <property type="component" value="Unassembled WGS sequence"/>
</dbReference>
<dbReference type="PANTHER" id="PTHR46461">
    <property type="entry name" value="KELCH DOMAIN-CONTAINING PROTEIN 3"/>
    <property type="match status" value="1"/>
</dbReference>
<feature type="region of interest" description="Disordered" evidence="1">
    <location>
        <begin position="192"/>
        <end position="240"/>
    </location>
</feature>
<dbReference type="Gene3D" id="2.120.10.80">
    <property type="entry name" value="Kelch-type beta propeller"/>
    <property type="match status" value="3"/>
</dbReference>